<dbReference type="RefSeq" id="XP_062883810.1">
    <property type="nucleotide sequence ID" value="XM_063028083.1"/>
</dbReference>
<dbReference type="PANTHER" id="PTHR42769:SF3">
    <property type="entry name" value="SUPEROXIDE DISMUTASE [FE] 2, CHLOROPLASTIC"/>
    <property type="match status" value="1"/>
</dbReference>
<sequence>MSRPALLRPLASIPRQAFAARTPAIVGARFINSKVGSTRGAGAVDYRVLEGIDAFLPKENFDRLKEWQLGLWERLQAEVQNNPGLVEVKQKWDRSGLDITDLLSTTAKDRSLGLAYNYGALLANNSFFLESLNAGEPIEPSKIFTPVFEKLEGYAEGIVGGGWLWIARTGDHEAQIDIIPTFGSGTLLVSGRAQRSGAVFEEPLASSPEPPVAAIDMTAPSPASASPVTAVPPSIASQKSNLKRGSSIYPAPLAVLNLFELAWLGDKYGVWAKRQYVRDWIKSVDWKKVQERNSQVTAK</sequence>
<dbReference type="OrthoDB" id="275227at2759"/>
<organism evidence="1 2">
    <name type="scientific">Cryptococcus deuterogattii (strain R265)</name>
    <name type="common">Cryptococcus gattii VGII (strain R265)</name>
    <dbReference type="NCBI Taxonomy" id="294750"/>
    <lineage>
        <taxon>Eukaryota</taxon>
        <taxon>Fungi</taxon>
        <taxon>Dikarya</taxon>
        <taxon>Basidiomycota</taxon>
        <taxon>Agaricomycotina</taxon>
        <taxon>Tremellomycetes</taxon>
        <taxon>Tremellales</taxon>
        <taxon>Cryptococcaceae</taxon>
        <taxon>Cryptococcus</taxon>
        <taxon>Cryptococcus gattii species complex</taxon>
    </lineage>
</organism>
<evidence type="ECO:0000313" key="2">
    <source>
        <dbReference type="Proteomes" id="UP000029445"/>
    </source>
</evidence>
<dbReference type="STRING" id="294750.A0A095CCK9"/>
<dbReference type="KEGG" id="cdeu:CNBG_4124"/>
<reference evidence="1 2" key="2">
    <citation type="journal article" date="2018" name="Proc. Natl. Acad. Sci.">
        <title>RNAi is a critical determinant of centromere evolution in closely related fungi.</title>
        <authorList>
            <person name="Yadav V."/>
            <person name="Sun S."/>
            <person name="Billmyre R.B."/>
            <person name="Thimmappa B.C."/>
            <person name="Shea T."/>
            <person name="Lintner R."/>
            <person name="Bakkeren G."/>
            <person name="Cuomo C.A."/>
            <person name="Heitman J."/>
            <person name="Sanyal K."/>
        </authorList>
    </citation>
    <scope>NUCLEOTIDE SEQUENCE [LARGE SCALE GENOMIC DNA]</scope>
    <source>
        <strain evidence="1 2">R265</strain>
    </source>
</reference>
<dbReference type="GeneID" id="88180358"/>
<dbReference type="HOGENOM" id="CLU_057349_2_0_1"/>
<reference evidence="1 2" key="1">
    <citation type="journal article" date="2011" name="MBio">
        <title>Genome variation in Cryptococcus gattii, an emerging pathogen of immunocompetent hosts.</title>
        <authorList>
            <person name="D'Souza C.A."/>
            <person name="Kronstad J.W."/>
            <person name="Taylor G."/>
            <person name="Warren R."/>
            <person name="Yuen M."/>
            <person name="Hu G."/>
            <person name="Jung W.H."/>
            <person name="Sham A."/>
            <person name="Kidd S.E."/>
            <person name="Tangen K."/>
            <person name="Lee N."/>
            <person name="Zeilmaker T."/>
            <person name="Sawkins J."/>
            <person name="McVicker G."/>
            <person name="Shah S."/>
            <person name="Gnerre S."/>
            <person name="Griggs A."/>
            <person name="Zeng Q."/>
            <person name="Bartlett K."/>
            <person name="Li W."/>
            <person name="Wang X."/>
            <person name="Heitman J."/>
            <person name="Stajich J.E."/>
            <person name="Fraser J.A."/>
            <person name="Meyer W."/>
            <person name="Carter D."/>
            <person name="Schein J."/>
            <person name="Krzywinski M."/>
            <person name="Kwon-Chung K.J."/>
            <person name="Varma A."/>
            <person name="Wang J."/>
            <person name="Brunham R."/>
            <person name="Fyfe M."/>
            <person name="Ouellette B.F."/>
            <person name="Siddiqui A."/>
            <person name="Marra M."/>
            <person name="Jones S."/>
            <person name="Holt R."/>
            <person name="Birren B.W."/>
            <person name="Galagan J.E."/>
            <person name="Cuomo C.A."/>
        </authorList>
    </citation>
    <scope>NUCLEOTIDE SEQUENCE [LARGE SCALE GENOMIC DNA]</scope>
    <source>
        <strain evidence="1 2">R265</strain>
    </source>
</reference>
<name>A0A095CCK9_CRYD2</name>
<dbReference type="SUPFAM" id="SSF54719">
    <property type="entry name" value="Fe,Mn superoxide dismutase (SOD), C-terminal domain"/>
    <property type="match status" value="1"/>
</dbReference>
<dbReference type="InterPro" id="IPR036314">
    <property type="entry name" value="SOD_C_sf"/>
</dbReference>
<dbReference type="PANTHER" id="PTHR42769">
    <property type="entry name" value="SUPEROXIDE DISMUTASE"/>
    <property type="match status" value="1"/>
</dbReference>
<gene>
    <name evidence="1" type="ORF">CNBG_4124</name>
</gene>
<keyword evidence="2" id="KW-1185">Reference proteome</keyword>
<dbReference type="OMA" id="YLKRFWT"/>
<dbReference type="GO" id="GO:0004784">
    <property type="term" value="F:superoxide dismutase activity"/>
    <property type="evidence" value="ECO:0007669"/>
    <property type="project" value="TreeGrafter"/>
</dbReference>
<dbReference type="EMBL" id="CP025764">
    <property type="protein sequence ID" value="KGB78037.1"/>
    <property type="molecule type" value="Genomic_DNA"/>
</dbReference>
<evidence type="ECO:0000313" key="1">
    <source>
        <dbReference type="EMBL" id="KGB78037.1"/>
    </source>
</evidence>
<dbReference type="VEuPathDB" id="FungiDB:CNBG_4124"/>
<accession>A0A095CCK9</accession>
<dbReference type="Gene3D" id="3.55.40.20">
    <property type="entry name" value="Iron/manganese superoxide dismutase, C-terminal domain"/>
    <property type="match status" value="1"/>
</dbReference>
<protein>
    <recommendedName>
        <fullName evidence="3">Manganese/iron superoxide dismutase C-terminal domain-containing protein</fullName>
    </recommendedName>
</protein>
<dbReference type="Proteomes" id="UP000029445">
    <property type="component" value="Chromosome 6"/>
</dbReference>
<evidence type="ECO:0008006" key="3">
    <source>
        <dbReference type="Google" id="ProtNLM"/>
    </source>
</evidence>
<dbReference type="AlphaFoldDB" id="A0A095CCK9"/>
<proteinExistence type="predicted"/>